<sequence>MTDVTFRLHASSPPADTYVRVVGGHPALGDWSPATAPSLARTLDGDDAPATVTVSLSPGEAVEYKYARVDAAAGTVTWEGGDNRRVEVAPGAVVTDHWGGGESPTLPCEGIVVPSPPVEAAPSTAGDGAPPPADASGPPPTDAPLPPADGSPPPSDGAPADASDACAPPDDAPVPPADVPEPSPRADS</sequence>
<dbReference type="Proteomes" id="UP000798662">
    <property type="component" value="Chromosome 2"/>
</dbReference>
<name>A0ACC3C293_PYRYE</name>
<reference evidence="1" key="1">
    <citation type="submission" date="2019-11" db="EMBL/GenBank/DDBJ databases">
        <title>Nori genome reveals adaptations in red seaweeds to the harsh intertidal environment.</title>
        <authorList>
            <person name="Wang D."/>
            <person name="Mao Y."/>
        </authorList>
    </citation>
    <scope>NUCLEOTIDE SEQUENCE</scope>
    <source>
        <tissue evidence="1">Gametophyte</tissue>
    </source>
</reference>
<evidence type="ECO:0000313" key="1">
    <source>
        <dbReference type="EMBL" id="KAK1864406.1"/>
    </source>
</evidence>
<comment type="caution">
    <text evidence="1">The sequence shown here is derived from an EMBL/GenBank/DDBJ whole genome shotgun (WGS) entry which is preliminary data.</text>
</comment>
<dbReference type="EMBL" id="CM020619">
    <property type="protein sequence ID" value="KAK1864406.1"/>
    <property type="molecule type" value="Genomic_DNA"/>
</dbReference>
<gene>
    <name evidence="1" type="ORF">I4F81_006954</name>
</gene>
<evidence type="ECO:0000313" key="2">
    <source>
        <dbReference type="Proteomes" id="UP000798662"/>
    </source>
</evidence>
<protein>
    <submittedName>
        <fullName evidence="1">Uncharacterized protein</fullName>
    </submittedName>
</protein>
<organism evidence="1 2">
    <name type="scientific">Pyropia yezoensis</name>
    <name type="common">Susabi-nori</name>
    <name type="synonym">Porphyra yezoensis</name>
    <dbReference type="NCBI Taxonomy" id="2788"/>
    <lineage>
        <taxon>Eukaryota</taxon>
        <taxon>Rhodophyta</taxon>
        <taxon>Bangiophyceae</taxon>
        <taxon>Bangiales</taxon>
        <taxon>Bangiaceae</taxon>
        <taxon>Pyropia</taxon>
    </lineage>
</organism>
<keyword evidence="2" id="KW-1185">Reference proteome</keyword>
<proteinExistence type="predicted"/>
<accession>A0ACC3C293</accession>